<dbReference type="PANTHER" id="PTHR11528">
    <property type="entry name" value="HEAT SHOCK PROTEIN 90 FAMILY MEMBER"/>
    <property type="match status" value="1"/>
</dbReference>
<dbReference type="InterPro" id="IPR035925">
    <property type="entry name" value="BSD_dom_sf"/>
</dbReference>
<sequence length="239" mass="27020">MATIRLNDENTWFLDSGCTQHMASKQEYFTKLESTKGSVKLVDKTKLEIVGKGTVAIEAPKGGSFTVTRDVNIEQLDRGTKVTLLLKEDQLDYLEEQRIKDLLKQHSEFISYLIYLCSEKTTEKEISNDEDDEPKKYDEGSNKQSLLKLTQDQGGNSFDSFPDHDQCQEFVASTIAACGKVRKSTFEKSNVPHDEQLTAIEVGHRIKLRQENSELQKLHKQLVIGGILSEAKFWAAGED</sequence>
<dbReference type="Pfam" id="PF00183">
    <property type="entry name" value="HSP90"/>
    <property type="match status" value="1"/>
</dbReference>
<dbReference type="InterPro" id="IPR001404">
    <property type="entry name" value="Hsp90_fam"/>
</dbReference>
<dbReference type="InterPro" id="IPR054722">
    <property type="entry name" value="PolX-like_BBD"/>
</dbReference>
<dbReference type="STRING" id="33114.A0A2G2UYG7"/>
<dbReference type="OrthoDB" id="1736384at2759"/>
<evidence type="ECO:0000259" key="5">
    <source>
        <dbReference type="Pfam" id="PF22936"/>
    </source>
</evidence>
<keyword evidence="7" id="KW-1185">Reference proteome</keyword>
<dbReference type="EMBL" id="MLFT02001335">
    <property type="protein sequence ID" value="PHT25753.1"/>
    <property type="molecule type" value="Genomic_DNA"/>
</dbReference>
<comment type="similarity">
    <text evidence="1">Belongs to the heat shock protein 90 family.</text>
</comment>
<dbReference type="Gene3D" id="6.10.140.1200">
    <property type="match status" value="1"/>
</dbReference>
<dbReference type="SUPFAM" id="SSF55874">
    <property type="entry name" value="ATPase domain of HSP90 chaperone/DNA topoisomerase II/histidine kinase"/>
    <property type="match status" value="1"/>
</dbReference>
<feature type="domain" description="Retrovirus-related Pol polyprotein from transposon TNT 1-94-like beta-barrel" evidence="5">
    <location>
        <begin position="12"/>
        <end position="67"/>
    </location>
</feature>
<evidence type="ECO:0000256" key="3">
    <source>
        <dbReference type="ARBA" id="ARBA00022840"/>
    </source>
</evidence>
<accession>A0A2G2UYG7</accession>
<keyword evidence="2" id="KW-0547">Nucleotide-binding</keyword>
<name>A0A2G2UYG7_CAPBA</name>
<comment type="caution">
    <text evidence="6">The sequence shown here is derived from an EMBL/GenBank/DDBJ whole genome shotgun (WGS) entry which is preliminary data.</text>
</comment>
<dbReference type="InterPro" id="IPR020575">
    <property type="entry name" value="Hsp90_N"/>
</dbReference>
<evidence type="ECO:0000313" key="6">
    <source>
        <dbReference type="EMBL" id="PHT25753.1"/>
    </source>
</evidence>
<reference evidence="6 7" key="1">
    <citation type="journal article" date="2017" name="Genome Biol.">
        <title>New reference genome sequences of hot pepper reveal the massive evolution of plant disease-resistance genes by retroduplication.</title>
        <authorList>
            <person name="Kim S."/>
            <person name="Park J."/>
            <person name="Yeom S.I."/>
            <person name="Kim Y.M."/>
            <person name="Seo E."/>
            <person name="Kim K.T."/>
            <person name="Kim M.S."/>
            <person name="Lee J.M."/>
            <person name="Cheong K."/>
            <person name="Shin H.S."/>
            <person name="Kim S.B."/>
            <person name="Han K."/>
            <person name="Lee J."/>
            <person name="Park M."/>
            <person name="Lee H.A."/>
            <person name="Lee H.Y."/>
            <person name="Lee Y."/>
            <person name="Oh S."/>
            <person name="Lee J.H."/>
            <person name="Choi E."/>
            <person name="Choi E."/>
            <person name="Lee S.E."/>
            <person name="Jeon J."/>
            <person name="Kim H."/>
            <person name="Choi G."/>
            <person name="Song H."/>
            <person name="Lee J."/>
            <person name="Lee S.C."/>
            <person name="Kwon J.K."/>
            <person name="Lee H.Y."/>
            <person name="Koo N."/>
            <person name="Hong Y."/>
            <person name="Kim R.W."/>
            <person name="Kang W.H."/>
            <person name="Huh J.H."/>
            <person name="Kang B.C."/>
            <person name="Yang T.J."/>
            <person name="Lee Y.H."/>
            <person name="Bennetzen J.L."/>
            <person name="Choi D."/>
        </authorList>
    </citation>
    <scope>NUCLEOTIDE SEQUENCE [LARGE SCALE GENOMIC DNA]</scope>
    <source>
        <strain evidence="7">cv. PBC81</strain>
    </source>
</reference>
<organism evidence="6 7">
    <name type="scientific">Capsicum baccatum</name>
    <name type="common">Peruvian pepper</name>
    <dbReference type="NCBI Taxonomy" id="33114"/>
    <lineage>
        <taxon>Eukaryota</taxon>
        <taxon>Viridiplantae</taxon>
        <taxon>Streptophyta</taxon>
        <taxon>Embryophyta</taxon>
        <taxon>Tracheophyta</taxon>
        <taxon>Spermatophyta</taxon>
        <taxon>Magnoliopsida</taxon>
        <taxon>eudicotyledons</taxon>
        <taxon>Gunneridae</taxon>
        <taxon>Pentapetalae</taxon>
        <taxon>asterids</taxon>
        <taxon>lamiids</taxon>
        <taxon>Solanales</taxon>
        <taxon>Solanaceae</taxon>
        <taxon>Solanoideae</taxon>
        <taxon>Capsiceae</taxon>
        <taxon>Capsicum</taxon>
    </lineage>
</organism>
<dbReference type="Gene3D" id="3.30.565.10">
    <property type="entry name" value="Histidine kinase-like ATPase, C-terminal domain"/>
    <property type="match status" value="1"/>
</dbReference>
<dbReference type="SUPFAM" id="SSF140383">
    <property type="entry name" value="BSD domain-like"/>
    <property type="match status" value="1"/>
</dbReference>
<evidence type="ECO:0000256" key="4">
    <source>
        <dbReference type="ARBA" id="ARBA00023186"/>
    </source>
</evidence>
<proteinExistence type="inferred from homology"/>
<dbReference type="Proteomes" id="UP000224567">
    <property type="component" value="Unassembled WGS sequence"/>
</dbReference>
<keyword evidence="4" id="KW-0143">Chaperone</keyword>
<dbReference type="InterPro" id="IPR036890">
    <property type="entry name" value="HATPase_C_sf"/>
</dbReference>
<dbReference type="GO" id="GO:0005524">
    <property type="term" value="F:ATP binding"/>
    <property type="evidence" value="ECO:0007669"/>
    <property type="project" value="UniProtKB-KW"/>
</dbReference>
<dbReference type="Pfam" id="PF22936">
    <property type="entry name" value="Pol_BBD"/>
    <property type="match status" value="1"/>
</dbReference>
<dbReference type="GO" id="GO:0016887">
    <property type="term" value="F:ATP hydrolysis activity"/>
    <property type="evidence" value="ECO:0007669"/>
    <property type="project" value="InterPro"/>
</dbReference>
<dbReference type="PRINTS" id="PR00775">
    <property type="entry name" value="HEATSHOCK90"/>
</dbReference>
<evidence type="ECO:0000256" key="2">
    <source>
        <dbReference type="ARBA" id="ARBA00022741"/>
    </source>
</evidence>
<protein>
    <submittedName>
        <fullName evidence="6">Heat shock protein 83</fullName>
    </submittedName>
</protein>
<dbReference type="GO" id="GO:0140662">
    <property type="term" value="F:ATP-dependent protein folding chaperone"/>
    <property type="evidence" value="ECO:0007669"/>
    <property type="project" value="InterPro"/>
</dbReference>
<gene>
    <name evidence="6" type="ORF">CQW23_34624</name>
</gene>
<dbReference type="GO" id="GO:0051082">
    <property type="term" value="F:unfolded protein binding"/>
    <property type="evidence" value="ECO:0007669"/>
    <property type="project" value="InterPro"/>
</dbReference>
<reference evidence="7" key="2">
    <citation type="journal article" date="2017" name="J. Anim. Genet.">
        <title>Multiple reference genome sequences of hot pepper reveal the massive evolution of plant disease resistance genes by retroduplication.</title>
        <authorList>
            <person name="Kim S."/>
            <person name="Park J."/>
            <person name="Yeom S.-I."/>
            <person name="Kim Y.-M."/>
            <person name="Seo E."/>
            <person name="Kim K.-T."/>
            <person name="Kim M.-S."/>
            <person name="Lee J.M."/>
            <person name="Cheong K."/>
            <person name="Shin H.-S."/>
            <person name="Kim S.-B."/>
            <person name="Han K."/>
            <person name="Lee J."/>
            <person name="Park M."/>
            <person name="Lee H.-A."/>
            <person name="Lee H.-Y."/>
            <person name="Lee Y."/>
            <person name="Oh S."/>
            <person name="Lee J.H."/>
            <person name="Choi E."/>
            <person name="Choi E."/>
            <person name="Lee S.E."/>
            <person name="Jeon J."/>
            <person name="Kim H."/>
            <person name="Choi G."/>
            <person name="Song H."/>
            <person name="Lee J."/>
            <person name="Lee S.-C."/>
            <person name="Kwon J.-K."/>
            <person name="Lee H.-Y."/>
            <person name="Koo N."/>
            <person name="Hong Y."/>
            <person name="Kim R.W."/>
            <person name="Kang W.-H."/>
            <person name="Huh J.H."/>
            <person name="Kang B.-C."/>
            <person name="Yang T.-J."/>
            <person name="Lee Y.-H."/>
            <person name="Bennetzen J.L."/>
            <person name="Choi D."/>
        </authorList>
    </citation>
    <scope>NUCLEOTIDE SEQUENCE [LARGE SCALE GENOMIC DNA]</scope>
    <source>
        <strain evidence="7">cv. PBC81</strain>
    </source>
</reference>
<keyword evidence="3" id="KW-0067">ATP-binding</keyword>
<keyword evidence="6" id="KW-0346">Stress response</keyword>
<evidence type="ECO:0000313" key="7">
    <source>
        <dbReference type="Proteomes" id="UP000224567"/>
    </source>
</evidence>
<evidence type="ECO:0000256" key="1">
    <source>
        <dbReference type="ARBA" id="ARBA00008239"/>
    </source>
</evidence>
<dbReference type="AlphaFoldDB" id="A0A2G2UYG7"/>